<dbReference type="GO" id="GO:0006906">
    <property type="term" value="P:vesicle fusion"/>
    <property type="evidence" value="ECO:0007669"/>
    <property type="project" value="TreeGrafter"/>
</dbReference>
<dbReference type="Gene3D" id="1.20.58.70">
    <property type="match status" value="1"/>
</dbReference>
<comment type="caution">
    <text evidence="7">The sequence shown here is derived from an EMBL/GenBank/DDBJ whole genome shotgun (WGS) entry which is preliminary data.</text>
</comment>
<dbReference type="Gene3D" id="1.20.5.110">
    <property type="match status" value="1"/>
</dbReference>
<dbReference type="STRING" id="1661398.A0A482VPV0"/>
<evidence type="ECO:0000256" key="1">
    <source>
        <dbReference type="ARBA" id="ARBA00004211"/>
    </source>
</evidence>
<keyword evidence="3" id="KW-0532">Neurotransmitter transport</keyword>
<keyword evidence="5" id="KW-1133">Transmembrane helix</keyword>
<dbReference type="GO" id="GO:0000149">
    <property type="term" value="F:SNARE binding"/>
    <property type="evidence" value="ECO:0007669"/>
    <property type="project" value="TreeGrafter"/>
</dbReference>
<dbReference type="InterPro" id="IPR006012">
    <property type="entry name" value="Syntaxin/epimorphin_CS"/>
</dbReference>
<dbReference type="PANTHER" id="PTHR19957:SF38">
    <property type="entry name" value="LD27581P"/>
    <property type="match status" value="1"/>
</dbReference>
<dbReference type="OrthoDB" id="75754at2759"/>
<accession>A0A482VPV0</accession>
<dbReference type="InterPro" id="IPR045242">
    <property type="entry name" value="Syntaxin"/>
</dbReference>
<evidence type="ECO:0000313" key="8">
    <source>
        <dbReference type="Proteomes" id="UP000292052"/>
    </source>
</evidence>
<sequence>MSKHPYNYGSTSSTEVGFVGKRSPEYNNLCDNVTTNIYTINSSLKTLDNALKTIGTRKDNQGLRNTIHVTQLSTNQIASVTSKDIHKLKQLVTKSEKQQQLQVEKLEENFKEAITRYHSLQKDLANKQKSNLLVSVSIENDYTPEEETEQQRQAQLAREVAFEQDMLIEREARIKQIEADVLDVNEIMRELGSLVNAQAETIDTIENSIDHAAGNVEEATEQLITASRYQNKYRRKLLLMVLIGLIIAAIIIIILVVQLKK</sequence>
<comment type="similarity">
    <text evidence="2">Belongs to the syntaxin family.</text>
</comment>
<evidence type="ECO:0000256" key="4">
    <source>
        <dbReference type="SAM" id="Coils"/>
    </source>
</evidence>
<evidence type="ECO:0000313" key="7">
    <source>
        <dbReference type="EMBL" id="RZC34743.1"/>
    </source>
</evidence>
<dbReference type="EMBL" id="QDEB01077071">
    <property type="protein sequence ID" value="RZC34743.1"/>
    <property type="molecule type" value="Genomic_DNA"/>
</dbReference>
<evidence type="ECO:0000256" key="5">
    <source>
        <dbReference type="SAM" id="Phobius"/>
    </source>
</evidence>
<evidence type="ECO:0000256" key="2">
    <source>
        <dbReference type="ARBA" id="ARBA00009063"/>
    </source>
</evidence>
<dbReference type="InterPro" id="IPR010989">
    <property type="entry name" value="SNARE"/>
</dbReference>
<dbReference type="InterPro" id="IPR006011">
    <property type="entry name" value="Syntaxin_N"/>
</dbReference>
<dbReference type="CDD" id="cd15847">
    <property type="entry name" value="SNARE_syntaxin7_like"/>
    <property type="match status" value="1"/>
</dbReference>
<feature type="domain" description="T-SNARE coiled-coil homology" evidence="6">
    <location>
        <begin position="164"/>
        <end position="226"/>
    </location>
</feature>
<protein>
    <submittedName>
        <fullName evidence="7">Syntaxin-12</fullName>
    </submittedName>
</protein>
<gene>
    <name evidence="7" type="ORF">BDFB_003314</name>
</gene>
<dbReference type="InterPro" id="IPR000727">
    <property type="entry name" value="T_SNARE_dom"/>
</dbReference>
<organism evidence="7 8">
    <name type="scientific">Asbolus verrucosus</name>
    <name type="common">Desert ironclad beetle</name>
    <dbReference type="NCBI Taxonomy" id="1661398"/>
    <lineage>
        <taxon>Eukaryota</taxon>
        <taxon>Metazoa</taxon>
        <taxon>Ecdysozoa</taxon>
        <taxon>Arthropoda</taxon>
        <taxon>Hexapoda</taxon>
        <taxon>Insecta</taxon>
        <taxon>Pterygota</taxon>
        <taxon>Neoptera</taxon>
        <taxon>Endopterygota</taxon>
        <taxon>Coleoptera</taxon>
        <taxon>Polyphaga</taxon>
        <taxon>Cucujiformia</taxon>
        <taxon>Tenebrionidae</taxon>
        <taxon>Pimeliinae</taxon>
        <taxon>Asbolus</taxon>
    </lineage>
</organism>
<dbReference type="PROSITE" id="PS50192">
    <property type="entry name" value="T_SNARE"/>
    <property type="match status" value="1"/>
</dbReference>
<name>A0A482VPV0_ASBVE</name>
<keyword evidence="3" id="KW-0813">Transport</keyword>
<keyword evidence="5" id="KW-0812">Transmembrane</keyword>
<dbReference type="Proteomes" id="UP000292052">
    <property type="component" value="Unassembled WGS sequence"/>
</dbReference>
<dbReference type="GO" id="GO:0048278">
    <property type="term" value="P:vesicle docking"/>
    <property type="evidence" value="ECO:0007669"/>
    <property type="project" value="TreeGrafter"/>
</dbReference>
<dbReference type="GO" id="GO:0005484">
    <property type="term" value="F:SNAP receptor activity"/>
    <property type="evidence" value="ECO:0007669"/>
    <property type="project" value="InterPro"/>
</dbReference>
<keyword evidence="5" id="KW-0472">Membrane</keyword>
<proteinExistence type="inferred from homology"/>
<dbReference type="SMART" id="SM00397">
    <property type="entry name" value="t_SNARE"/>
    <property type="match status" value="1"/>
</dbReference>
<dbReference type="GO" id="GO:0006886">
    <property type="term" value="P:intracellular protein transport"/>
    <property type="evidence" value="ECO:0007669"/>
    <property type="project" value="InterPro"/>
</dbReference>
<evidence type="ECO:0000259" key="6">
    <source>
        <dbReference type="PROSITE" id="PS50192"/>
    </source>
</evidence>
<dbReference type="GO" id="GO:0031201">
    <property type="term" value="C:SNARE complex"/>
    <property type="evidence" value="ECO:0007669"/>
    <property type="project" value="TreeGrafter"/>
</dbReference>
<dbReference type="AlphaFoldDB" id="A0A482VPV0"/>
<dbReference type="Pfam" id="PF14523">
    <property type="entry name" value="Syntaxin_2"/>
    <property type="match status" value="1"/>
</dbReference>
<keyword evidence="8" id="KW-1185">Reference proteome</keyword>
<dbReference type="GO" id="GO:0006836">
    <property type="term" value="P:neurotransmitter transport"/>
    <property type="evidence" value="ECO:0007669"/>
    <property type="project" value="UniProtKB-KW"/>
</dbReference>
<evidence type="ECO:0000256" key="3">
    <source>
        <dbReference type="ARBA" id="ARBA00022775"/>
    </source>
</evidence>
<keyword evidence="4" id="KW-0175">Coiled coil</keyword>
<feature type="coiled-coil region" evidence="4">
    <location>
        <begin position="89"/>
        <end position="123"/>
    </location>
</feature>
<comment type="subcellular location">
    <subcellularLocation>
        <location evidence="1">Membrane</location>
        <topology evidence="1">Single-pass type IV membrane protein</topology>
    </subcellularLocation>
</comment>
<reference evidence="7 8" key="1">
    <citation type="submission" date="2017-03" db="EMBL/GenBank/DDBJ databases">
        <title>Genome of the blue death feigning beetle - Asbolus verrucosus.</title>
        <authorList>
            <person name="Rider S.D."/>
        </authorList>
    </citation>
    <scope>NUCLEOTIDE SEQUENCE [LARGE SCALE GENOMIC DNA]</scope>
    <source>
        <strain evidence="7">Butters</strain>
        <tissue evidence="7">Head and leg muscle</tissue>
    </source>
</reference>
<dbReference type="PROSITE" id="PS00914">
    <property type="entry name" value="SYNTAXIN"/>
    <property type="match status" value="1"/>
</dbReference>
<dbReference type="GO" id="GO:0012505">
    <property type="term" value="C:endomembrane system"/>
    <property type="evidence" value="ECO:0007669"/>
    <property type="project" value="TreeGrafter"/>
</dbReference>
<dbReference type="PANTHER" id="PTHR19957">
    <property type="entry name" value="SYNTAXIN"/>
    <property type="match status" value="1"/>
</dbReference>
<feature type="transmembrane region" description="Helical" evidence="5">
    <location>
        <begin position="237"/>
        <end position="259"/>
    </location>
</feature>
<dbReference type="SUPFAM" id="SSF47661">
    <property type="entry name" value="t-snare proteins"/>
    <property type="match status" value="1"/>
</dbReference>
<dbReference type="Pfam" id="PF05739">
    <property type="entry name" value="SNARE"/>
    <property type="match status" value="1"/>
</dbReference>